<accession>A0A448WXX5</accession>
<gene>
    <name evidence="2" type="ORF">PXEA_LOCUS16435</name>
</gene>
<evidence type="ECO:0000256" key="1">
    <source>
        <dbReference type="SAM" id="MobiDB-lite"/>
    </source>
</evidence>
<proteinExistence type="predicted"/>
<dbReference type="AlphaFoldDB" id="A0A448WXX5"/>
<comment type="caution">
    <text evidence="2">The sequence shown here is derived from an EMBL/GenBank/DDBJ whole genome shotgun (WGS) entry which is preliminary data.</text>
</comment>
<evidence type="ECO:0000313" key="2">
    <source>
        <dbReference type="EMBL" id="VEL22995.1"/>
    </source>
</evidence>
<sequence>MGANVPSVRLICQPPLSARLITLQLGLIGQVGRSAGRPAAKQNQISEFAGPDPIRQFHTLDDGPEGHAVNRLVEAATDTSNPSPWPDRLLDLDPRG</sequence>
<name>A0A448WXX5_9PLAT</name>
<dbReference type="Proteomes" id="UP000784294">
    <property type="component" value="Unassembled WGS sequence"/>
</dbReference>
<protein>
    <submittedName>
        <fullName evidence="2">Uncharacterized protein</fullName>
    </submittedName>
</protein>
<reference evidence="2" key="1">
    <citation type="submission" date="2018-11" db="EMBL/GenBank/DDBJ databases">
        <authorList>
            <consortium name="Pathogen Informatics"/>
        </authorList>
    </citation>
    <scope>NUCLEOTIDE SEQUENCE</scope>
</reference>
<dbReference type="EMBL" id="CAAALY010059473">
    <property type="protein sequence ID" value="VEL22995.1"/>
    <property type="molecule type" value="Genomic_DNA"/>
</dbReference>
<evidence type="ECO:0000313" key="3">
    <source>
        <dbReference type="Proteomes" id="UP000784294"/>
    </source>
</evidence>
<feature type="region of interest" description="Disordered" evidence="1">
    <location>
        <begin position="75"/>
        <end position="96"/>
    </location>
</feature>
<organism evidence="2 3">
    <name type="scientific">Protopolystoma xenopodis</name>
    <dbReference type="NCBI Taxonomy" id="117903"/>
    <lineage>
        <taxon>Eukaryota</taxon>
        <taxon>Metazoa</taxon>
        <taxon>Spiralia</taxon>
        <taxon>Lophotrochozoa</taxon>
        <taxon>Platyhelminthes</taxon>
        <taxon>Monogenea</taxon>
        <taxon>Polyopisthocotylea</taxon>
        <taxon>Polystomatidea</taxon>
        <taxon>Polystomatidae</taxon>
        <taxon>Protopolystoma</taxon>
    </lineage>
</organism>
<keyword evidence="3" id="KW-1185">Reference proteome</keyword>